<dbReference type="SMART" id="SM00382">
    <property type="entry name" value="AAA"/>
    <property type="match status" value="1"/>
</dbReference>
<keyword evidence="1" id="KW-0547">Nucleotide-binding</keyword>
<dbReference type="Proteomes" id="UP000323300">
    <property type="component" value="Unassembled WGS sequence"/>
</dbReference>
<dbReference type="GO" id="GO:0005524">
    <property type="term" value="F:ATP binding"/>
    <property type="evidence" value="ECO:0007669"/>
    <property type="project" value="UniProtKB-KW"/>
</dbReference>
<dbReference type="GO" id="GO:0016887">
    <property type="term" value="F:ATP hydrolysis activity"/>
    <property type="evidence" value="ECO:0007669"/>
    <property type="project" value="InterPro"/>
</dbReference>
<dbReference type="GO" id="GO:0005886">
    <property type="term" value="C:plasma membrane"/>
    <property type="evidence" value="ECO:0007669"/>
    <property type="project" value="TreeGrafter"/>
</dbReference>
<dbReference type="SUPFAM" id="SSF52540">
    <property type="entry name" value="P-loop containing nucleoside triphosphate hydrolases"/>
    <property type="match status" value="1"/>
</dbReference>
<dbReference type="Pfam" id="PF00005">
    <property type="entry name" value="ABC_tran"/>
    <property type="match status" value="1"/>
</dbReference>
<evidence type="ECO:0000313" key="5">
    <source>
        <dbReference type="Proteomes" id="UP000323300"/>
    </source>
</evidence>
<accession>A0A1I3VF23</accession>
<dbReference type="PANTHER" id="PTHR24220">
    <property type="entry name" value="IMPORT ATP-BINDING PROTEIN"/>
    <property type="match status" value="1"/>
</dbReference>
<dbReference type="RefSeq" id="WP_210249649.1">
    <property type="nucleotide sequence ID" value="NZ_BSPE01000002.1"/>
</dbReference>
<evidence type="ECO:0000256" key="2">
    <source>
        <dbReference type="ARBA" id="ARBA00022840"/>
    </source>
</evidence>
<keyword evidence="2 4" id="KW-0067">ATP-binding</keyword>
<keyword evidence="5" id="KW-1185">Reference proteome</keyword>
<proteinExistence type="predicted"/>
<dbReference type="InterPro" id="IPR003593">
    <property type="entry name" value="AAA+_ATPase"/>
</dbReference>
<organism evidence="4 5">
    <name type="scientific">Neomesorhizobium albiziae</name>
    <dbReference type="NCBI Taxonomy" id="335020"/>
    <lineage>
        <taxon>Bacteria</taxon>
        <taxon>Pseudomonadati</taxon>
        <taxon>Pseudomonadota</taxon>
        <taxon>Alphaproteobacteria</taxon>
        <taxon>Hyphomicrobiales</taxon>
        <taxon>Phyllobacteriaceae</taxon>
        <taxon>Neomesorhizobium</taxon>
    </lineage>
</organism>
<evidence type="ECO:0000313" key="4">
    <source>
        <dbReference type="EMBL" id="SFJ92797.1"/>
    </source>
</evidence>
<dbReference type="EMBL" id="FOSL01000001">
    <property type="protein sequence ID" value="SFJ92797.1"/>
    <property type="molecule type" value="Genomic_DNA"/>
</dbReference>
<protein>
    <submittedName>
        <fullName evidence="4">Putative ABC transport system ATP-binding protein</fullName>
    </submittedName>
</protein>
<dbReference type="GO" id="GO:0022857">
    <property type="term" value="F:transmembrane transporter activity"/>
    <property type="evidence" value="ECO:0007669"/>
    <property type="project" value="TreeGrafter"/>
</dbReference>
<name>A0A1I3VF23_9HYPH</name>
<evidence type="ECO:0000256" key="1">
    <source>
        <dbReference type="ARBA" id="ARBA00022741"/>
    </source>
</evidence>
<gene>
    <name evidence="4" type="ORF">SAMN04488498_101350</name>
</gene>
<dbReference type="AlphaFoldDB" id="A0A1I3VF23"/>
<dbReference type="InterPro" id="IPR027417">
    <property type="entry name" value="P-loop_NTPase"/>
</dbReference>
<reference evidence="4 5" key="1">
    <citation type="submission" date="2016-10" db="EMBL/GenBank/DDBJ databases">
        <authorList>
            <person name="Varghese N."/>
            <person name="Submissions S."/>
        </authorList>
    </citation>
    <scope>NUCLEOTIDE SEQUENCE [LARGE SCALE GENOMIC DNA]</scope>
    <source>
        <strain evidence="4 5">DSM 21822</strain>
    </source>
</reference>
<dbReference type="PROSITE" id="PS50893">
    <property type="entry name" value="ABC_TRANSPORTER_2"/>
    <property type="match status" value="1"/>
</dbReference>
<evidence type="ECO:0000259" key="3">
    <source>
        <dbReference type="PROSITE" id="PS50893"/>
    </source>
</evidence>
<sequence>MTGQTLAASGLVLTYSEAGRGRMTAVNGAALDARPGSMTALAGPSGSGKSTLLYLLSGLLRPDAGSIRWNDTDLANLSEARRDAWRRENAGFVFQNFHLIEEMSPEDNVLVGGWFAQWSVRGLRRRAGELLEQLEVPRERTKVALLSRGEQQRVAIARALLFDPPVIFADEPTASLDVAAGGNVVSVLRRLAGEAGKTVICASHDVDLLDVCDHVVRIEHGKIVAPQVVQKAAAERVS</sequence>
<feature type="domain" description="ABC transporter" evidence="3">
    <location>
        <begin position="6"/>
        <end position="237"/>
    </location>
</feature>
<dbReference type="InterPro" id="IPR015854">
    <property type="entry name" value="ABC_transpr_LolD-like"/>
</dbReference>
<dbReference type="InterPro" id="IPR003439">
    <property type="entry name" value="ABC_transporter-like_ATP-bd"/>
</dbReference>
<dbReference type="Gene3D" id="3.40.50.300">
    <property type="entry name" value="P-loop containing nucleotide triphosphate hydrolases"/>
    <property type="match status" value="1"/>
</dbReference>